<accession>A0A2K9UZ61</accession>
<proteinExistence type="predicted"/>
<feature type="coiled-coil region" evidence="1">
    <location>
        <begin position="105"/>
        <end position="132"/>
    </location>
</feature>
<evidence type="ECO:0000313" key="2">
    <source>
        <dbReference type="EMBL" id="AUV50315.1"/>
    </source>
</evidence>
<organism evidence="2">
    <name type="scientific">Vibrio alginolyticus</name>
    <dbReference type="NCBI Taxonomy" id="663"/>
    <lineage>
        <taxon>Bacteria</taxon>
        <taxon>Pseudomonadati</taxon>
        <taxon>Pseudomonadota</taxon>
        <taxon>Gammaproteobacteria</taxon>
        <taxon>Vibrionales</taxon>
        <taxon>Vibrionaceae</taxon>
        <taxon>Vibrio</taxon>
    </lineage>
</organism>
<name>A0A2K9UZ61_VIBAL</name>
<protein>
    <submittedName>
        <fullName evidence="2">Uncharacterized protein</fullName>
    </submittedName>
</protein>
<keyword evidence="2" id="KW-0614">Plasmid</keyword>
<sequence length="133" mass="15259">MPNFTWEAGRLLGYVGRVAIAIRMNTPYNGAYDPRAPHHADDVMWLADSLHHFERLGHALQESNLQIIEDTCNTLLAIYKDYGRSDTGMKSEPAATFQRQTAFRLNEGRAILTELRDKARALRDQEQDQDLER</sequence>
<evidence type="ECO:0000256" key="1">
    <source>
        <dbReference type="SAM" id="Coils"/>
    </source>
</evidence>
<keyword evidence="1" id="KW-0175">Coiled coil</keyword>
<dbReference type="AlphaFoldDB" id="A0A2K9UZ61"/>
<geneLocation type="plasmid" evidence="2">
    <name>pVb1978</name>
</geneLocation>
<dbReference type="EMBL" id="MG456577">
    <property type="protein sequence ID" value="AUV50315.1"/>
    <property type="molecule type" value="Genomic_DNA"/>
</dbReference>
<reference evidence="2" key="1">
    <citation type="submission" date="2017-11" db="EMBL/GenBank/DDBJ databases">
        <title>Genetic charecterization of a blaVIM-1-Carrying plasmid in Vibrio alginolyticus.</title>
        <authorList>
            <person name="Zheng Z."/>
            <person name="Li R."/>
            <person name="Chen S."/>
        </authorList>
    </citation>
    <scope>NUCLEOTIDE SEQUENCE</scope>
    <source>
        <strain evidence="2">Vb1978</strain>
        <plasmid evidence="2">pVb1978</plasmid>
    </source>
</reference>